<evidence type="ECO:0000313" key="3">
    <source>
        <dbReference type="Proteomes" id="UP000054166"/>
    </source>
</evidence>
<reference evidence="3" key="2">
    <citation type="submission" date="2015-01" db="EMBL/GenBank/DDBJ databases">
        <title>Evolutionary Origins and Diversification of the Mycorrhizal Mutualists.</title>
        <authorList>
            <consortium name="DOE Joint Genome Institute"/>
            <consortium name="Mycorrhizal Genomics Consortium"/>
            <person name="Kohler A."/>
            <person name="Kuo A."/>
            <person name="Nagy L.G."/>
            <person name="Floudas D."/>
            <person name="Copeland A."/>
            <person name="Barry K.W."/>
            <person name="Cichocki N."/>
            <person name="Veneault-Fourrey C."/>
            <person name="LaButti K."/>
            <person name="Lindquist E.A."/>
            <person name="Lipzen A."/>
            <person name="Lundell T."/>
            <person name="Morin E."/>
            <person name="Murat C."/>
            <person name="Riley R."/>
            <person name="Ohm R."/>
            <person name="Sun H."/>
            <person name="Tunlid A."/>
            <person name="Henrissat B."/>
            <person name="Grigoriev I.V."/>
            <person name="Hibbett D.S."/>
            <person name="Martin F."/>
        </authorList>
    </citation>
    <scope>NUCLEOTIDE SEQUENCE [LARGE SCALE GENOMIC DNA]</scope>
    <source>
        <strain evidence="3">F 1598</strain>
    </source>
</reference>
<dbReference type="HOGENOM" id="CLU_794802_0_0_1"/>
<reference evidence="2 3" key="1">
    <citation type="submission" date="2014-04" db="EMBL/GenBank/DDBJ databases">
        <authorList>
            <consortium name="DOE Joint Genome Institute"/>
            <person name="Kuo A."/>
            <person name="Tarkka M."/>
            <person name="Buscot F."/>
            <person name="Kohler A."/>
            <person name="Nagy L.G."/>
            <person name="Floudas D."/>
            <person name="Copeland A."/>
            <person name="Barry K.W."/>
            <person name="Cichocki N."/>
            <person name="Veneault-Fourrey C."/>
            <person name="LaButti K."/>
            <person name="Lindquist E.A."/>
            <person name="Lipzen A."/>
            <person name="Lundell T."/>
            <person name="Morin E."/>
            <person name="Murat C."/>
            <person name="Sun H."/>
            <person name="Tunlid A."/>
            <person name="Henrissat B."/>
            <person name="Grigoriev I.V."/>
            <person name="Hibbett D.S."/>
            <person name="Martin F."/>
            <person name="Nordberg H.P."/>
            <person name="Cantor M.N."/>
            <person name="Hua S.X."/>
        </authorList>
    </citation>
    <scope>NUCLEOTIDE SEQUENCE [LARGE SCALE GENOMIC DNA]</scope>
    <source>
        <strain evidence="2 3">F 1598</strain>
    </source>
</reference>
<sequence length="349" mass="39505">MVGFSDRDNVRGQRWVLHLIKSNDDTLALRTMMAAVQPYTSPGASDARVNQQSILNPQPESYHPKNPQPNPARVRKTPITHGVVREGIYRIASAIRRNDAVGFLELQEDDTIKAVALNEASDGQKWEITYYRNSKFYIKSSLNSHVLALRPSANDSNLMEAVVENGFPTPWTIEPRRDAYFIGVADDELVLDLAENDNVVFRNLSGDTSQRWDLDPVRFQHQPAFQEGMSYLIKNHATGRVIWLTNNRLTCFSHDDGDSALNFTFKNQPDGGTAVYSVRHELWVTSELGTSTTEHSYRFIPTETGGKFYYISADMMSNPPKVMQDSGDLTLTVLYENEKQMWELVPKLG</sequence>
<evidence type="ECO:0000313" key="2">
    <source>
        <dbReference type="EMBL" id="KIM75246.1"/>
    </source>
</evidence>
<gene>
    <name evidence="2" type="ORF">PILCRDRAFT_827498</name>
</gene>
<proteinExistence type="predicted"/>
<dbReference type="PROSITE" id="PS50231">
    <property type="entry name" value="RICIN_B_LECTIN"/>
    <property type="match status" value="1"/>
</dbReference>
<feature type="region of interest" description="Disordered" evidence="1">
    <location>
        <begin position="56"/>
        <end position="75"/>
    </location>
</feature>
<protein>
    <submittedName>
        <fullName evidence="2">Uncharacterized protein</fullName>
    </submittedName>
</protein>
<evidence type="ECO:0000256" key="1">
    <source>
        <dbReference type="SAM" id="MobiDB-lite"/>
    </source>
</evidence>
<dbReference type="InParanoid" id="A0A0C3F5U7"/>
<dbReference type="AlphaFoldDB" id="A0A0C3F5U7"/>
<dbReference type="OrthoDB" id="6845681at2759"/>
<dbReference type="InterPro" id="IPR035992">
    <property type="entry name" value="Ricin_B-like_lectins"/>
</dbReference>
<accession>A0A0C3F5U7</accession>
<keyword evidence="3" id="KW-1185">Reference proteome</keyword>
<dbReference type="Proteomes" id="UP000054166">
    <property type="component" value="Unassembled WGS sequence"/>
</dbReference>
<dbReference type="EMBL" id="KN833049">
    <property type="protein sequence ID" value="KIM75246.1"/>
    <property type="molecule type" value="Genomic_DNA"/>
</dbReference>
<dbReference type="Gene3D" id="2.80.10.50">
    <property type="match status" value="1"/>
</dbReference>
<name>A0A0C3F5U7_PILCF</name>
<dbReference type="SUPFAM" id="SSF50370">
    <property type="entry name" value="Ricin B-like lectins"/>
    <property type="match status" value="1"/>
</dbReference>
<organism evidence="2 3">
    <name type="scientific">Piloderma croceum (strain F 1598)</name>
    <dbReference type="NCBI Taxonomy" id="765440"/>
    <lineage>
        <taxon>Eukaryota</taxon>
        <taxon>Fungi</taxon>
        <taxon>Dikarya</taxon>
        <taxon>Basidiomycota</taxon>
        <taxon>Agaricomycotina</taxon>
        <taxon>Agaricomycetes</taxon>
        <taxon>Agaricomycetidae</taxon>
        <taxon>Atheliales</taxon>
        <taxon>Atheliaceae</taxon>
        <taxon>Piloderma</taxon>
    </lineage>
</organism>